<protein>
    <submittedName>
        <fullName evidence="2">Uncharacterized protein</fullName>
    </submittedName>
</protein>
<gene>
    <name evidence="2" type="ORF">ERUC_LOCUS45329</name>
</gene>
<dbReference type="InterPro" id="IPR036322">
    <property type="entry name" value="WD40_repeat_dom_sf"/>
</dbReference>
<keyword evidence="3" id="KW-1185">Reference proteome</keyword>
<evidence type="ECO:0000313" key="2">
    <source>
        <dbReference type="EMBL" id="CAH8392846.1"/>
    </source>
</evidence>
<feature type="repeat" description="WD" evidence="1">
    <location>
        <begin position="129"/>
        <end position="161"/>
    </location>
</feature>
<dbReference type="Gene3D" id="2.130.10.10">
    <property type="entry name" value="YVTN repeat-like/Quinoprotein amine dehydrogenase"/>
    <property type="match status" value="1"/>
</dbReference>
<dbReference type="EMBL" id="CAKOAT010999335">
    <property type="protein sequence ID" value="CAH8392846.1"/>
    <property type="molecule type" value="Genomic_DNA"/>
</dbReference>
<dbReference type="InterPro" id="IPR015943">
    <property type="entry name" value="WD40/YVTN_repeat-like_dom_sf"/>
</dbReference>
<reference evidence="2 3" key="1">
    <citation type="submission" date="2022-03" db="EMBL/GenBank/DDBJ databases">
        <authorList>
            <person name="Macdonald S."/>
            <person name="Ahmed S."/>
            <person name="Newling K."/>
        </authorList>
    </citation>
    <scope>NUCLEOTIDE SEQUENCE [LARGE SCALE GENOMIC DNA]</scope>
</reference>
<dbReference type="PROSITE" id="PS50294">
    <property type="entry name" value="WD_REPEATS_REGION"/>
    <property type="match status" value="1"/>
</dbReference>
<proteinExistence type="predicted"/>
<dbReference type="AlphaFoldDB" id="A0ABC8M905"/>
<keyword evidence="1" id="KW-0853">WD repeat</keyword>
<dbReference type="PROSITE" id="PS50082">
    <property type="entry name" value="WD_REPEATS_2"/>
    <property type="match status" value="1"/>
</dbReference>
<comment type="caution">
    <text evidence="2">The sequence shown here is derived from an EMBL/GenBank/DDBJ whole genome shotgun (WGS) entry which is preliminary data.</text>
</comment>
<accession>A0ABC8M905</accession>
<evidence type="ECO:0000256" key="1">
    <source>
        <dbReference type="PROSITE-ProRule" id="PRU00221"/>
    </source>
</evidence>
<dbReference type="InterPro" id="IPR001680">
    <property type="entry name" value="WD40_rpt"/>
</dbReference>
<organism evidence="2 3">
    <name type="scientific">Eruca vesicaria subsp. sativa</name>
    <name type="common">Garden rocket</name>
    <name type="synonym">Eruca sativa</name>
    <dbReference type="NCBI Taxonomy" id="29727"/>
    <lineage>
        <taxon>Eukaryota</taxon>
        <taxon>Viridiplantae</taxon>
        <taxon>Streptophyta</taxon>
        <taxon>Embryophyta</taxon>
        <taxon>Tracheophyta</taxon>
        <taxon>Spermatophyta</taxon>
        <taxon>Magnoliopsida</taxon>
        <taxon>eudicotyledons</taxon>
        <taxon>Gunneridae</taxon>
        <taxon>Pentapetalae</taxon>
        <taxon>rosids</taxon>
        <taxon>malvids</taxon>
        <taxon>Brassicales</taxon>
        <taxon>Brassicaceae</taxon>
        <taxon>Brassiceae</taxon>
        <taxon>Eruca</taxon>
    </lineage>
</organism>
<dbReference type="SUPFAM" id="SSF50978">
    <property type="entry name" value="WD40 repeat-like"/>
    <property type="match status" value="1"/>
</dbReference>
<dbReference type="Pfam" id="PF00400">
    <property type="entry name" value="WD40"/>
    <property type="match status" value="1"/>
</dbReference>
<dbReference type="PANTHER" id="PTHR19846:SF3">
    <property type="entry name" value="PRE-MRNA PROCESSING FACTOR 4 (PRP4)-LIKE DOMAIN-CONTAINING PROTEIN"/>
    <property type="match status" value="1"/>
</dbReference>
<sequence>MMIQISYSKFNDKLLGAHEEEVEYPFFTQGPKELREARIDIARYSIKRAAEAERARRQRDDPDEDDVYDAENKCALKQAKDMVLDCTSFADDRPLTACSFSRDGNIPATCGVTILWEMPQVTNKINTVLKSHKEHATDVVFSPVDDCLATASADRTAKLWKTDGTLLQTFEGIWTVLHVLPSTRQGSTSGQRALTKHGDCGI</sequence>
<name>A0ABC8M905_ERUVS</name>
<dbReference type="Proteomes" id="UP001642260">
    <property type="component" value="Unassembled WGS sequence"/>
</dbReference>
<dbReference type="PANTHER" id="PTHR19846">
    <property type="entry name" value="WD40 REPEAT PROTEIN"/>
    <property type="match status" value="1"/>
</dbReference>
<dbReference type="SMART" id="SM00320">
    <property type="entry name" value="WD40"/>
    <property type="match status" value="1"/>
</dbReference>
<evidence type="ECO:0000313" key="3">
    <source>
        <dbReference type="Proteomes" id="UP001642260"/>
    </source>
</evidence>